<sequence length="62" mass="6976">MESLWKLIMLASLAECLSGSGVLQRPSFTKQPGSVVFPLRHSERHREVVFSCEAQGHPSPYY</sequence>
<feature type="non-terminal residue" evidence="2">
    <location>
        <position position="62"/>
    </location>
</feature>
<feature type="chain" id="PRO_5040427588" evidence="1">
    <location>
        <begin position="20"/>
        <end position="62"/>
    </location>
</feature>
<evidence type="ECO:0000313" key="2">
    <source>
        <dbReference type="EMBL" id="KAJ3586287.1"/>
    </source>
</evidence>
<accession>A0A9Q0I488</accession>
<evidence type="ECO:0000256" key="1">
    <source>
        <dbReference type="SAM" id="SignalP"/>
    </source>
</evidence>
<proteinExistence type="predicted"/>
<name>A0A9Q0I488_9TELE</name>
<dbReference type="Proteomes" id="UP001148018">
    <property type="component" value="Unassembled WGS sequence"/>
</dbReference>
<keyword evidence="1" id="KW-0732">Signal</keyword>
<reference evidence="2" key="1">
    <citation type="submission" date="2022-07" db="EMBL/GenBank/DDBJ databases">
        <title>Chromosome-level genome of Muraenolepis orangiensis.</title>
        <authorList>
            <person name="Kim J."/>
        </authorList>
    </citation>
    <scope>NUCLEOTIDE SEQUENCE</scope>
    <source>
        <strain evidence="2">KU_S4_2022</strain>
        <tissue evidence="2">Muscle</tissue>
    </source>
</reference>
<dbReference type="OrthoDB" id="10510636at2759"/>
<comment type="caution">
    <text evidence="2">The sequence shown here is derived from an EMBL/GenBank/DDBJ whole genome shotgun (WGS) entry which is preliminary data.</text>
</comment>
<dbReference type="AlphaFoldDB" id="A0A9Q0I488"/>
<organism evidence="2 3">
    <name type="scientific">Muraenolepis orangiensis</name>
    <name type="common">Patagonian moray cod</name>
    <dbReference type="NCBI Taxonomy" id="630683"/>
    <lineage>
        <taxon>Eukaryota</taxon>
        <taxon>Metazoa</taxon>
        <taxon>Chordata</taxon>
        <taxon>Craniata</taxon>
        <taxon>Vertebrata</taxon>
        <taxon>Euteleostomi</taxon>
        <taxon>Actinopterygii</taxon>
        <taxon>Neopterygii</taxon>
        <taxon>Teleostei</taxon>
        <taxon>Neoteleostei</taxon>
        <taxon>Acanthomorphata</taxon>
        <taxon>Zeiogadaria</taxon>
        <taxon>Gadariae</taxon>
        <taxon>Gadiformes</taxon>
        <taxon>Muraenolepidoidei</taxon>
        <taxon>Muraenolepididae</taxon>
        <taxon>Muraenolepis</taxon>
    </lineage>
</organism>
<dbReference type="EMBL" id="JANIIK010000117">
    <property type="protein sequence ID" value="KAJ3586287.1"/>
    <property type="molecule type" value="Genomic_DNA"/>
</dbReference>
<gene>
    <name evidence="2" type="ORF">NHX12_012687</name>
</gene>
<protein>
    <submittedName>
        <fullName evidence="2">Uncharacterized protein</fullName>
    </submittedName>
</protein>
<keyword evidence="3" id="KW-1185">Reference proteome</keyword>
<feature type="signal peptide" evidence="1">
    <location>
        <begin position="1"/>
        <end position="19"/>
    </location>
</feature>
<evidence type="ECO:0000313" key="3">
    <source>
        <dbReference type="Proteomes" id="UP001148018"/>
    </source>
</evidence>